<protein>
    <submittedName>
        <fullName evidence="2">Uncharacterized protein</fullName>
    </submittedName>
</protein>
<keyword evidence="1" id="KW-0812">Transmembrane</keyword>
<evidence type="ECO:0000256" key="1">
    <source>
        <dbReference type="SAM" id="Phobius"/>
    </source>
</evidence>
<dbReference type="RefSeq" id="WP_069912766.1">
    <property type="nucleotide sequence ID" value="NZ_LAJE02000410.1"/>
</dbReference>
<name>A0A1E5XH07_9HYPH</name>
<keyword evidence="3" id="KW-1185">Reference proteome</keyword>
<evidence type="ECO:0000313" key="2">
    <source>
        <dbReference type="EMBL" id="OEO27907.1"/>
    </source>
</evidence>
<evidence type="ECO:0000313" key="3">
    <source>
        <dbReference type="Proteomes" id="UP000095463"/>
    </source>
</evidence>
<dbReference type="OrthoDB" id="9808748at2"/>
<dbReference type="InterPro" id="IPR036927">
    <property type="entry name" value="Cyt_c_oxase-like_su1_sf"/>
</dbReference>
<feature type="transmembrane region" description="Helical" evidence="1">
    <location>
        <begin position="94"/>
        <end position="118"/>
    </location>
</feature>
<feature type="transmembrane region" description="Helical" evidence="1">
    <location>
        <begin position="38"/>
        <end position="56"/>
    </location>
</feature>
<accession>A0A1E5XH07</accession>
<sequence length="130" mass="13813">MRIWHFCFIMAAAAALVGMSLGIFMGANEDFTLAPVHAHLNLLGWVSMFLYGLYYRGGQHALGRLARLQVGIAALGFPGMTGGLAILLTGGGSVAYTLVMAGSIMTISSMLLFMAVLVRDAFRSRRAIGA</sequence>
<dbReference type="EMBL" id="LAJE02000410">
    <property type="protein sequence ID" value="OEO27907.1"/>
    <property type="molecule type" value="Genomic_DNA"/>
</dbReference>
<keyword evidence="1" id="KW-1133">Transmembrane helix</keyword>
<keyword evidence="1" id="KW-0472">Membrane</keyword>
<comment type="caution">
    <text evidence="2">The sequence shown here is derived from an EMBL/GenBank/DDBJ whole genome shotgun (WGS) entry which is preliminary data.</text>
</comment>
<dbReference type="Proteomes" id="UP000095463">
    <property type="component" value="Unassembled WGS sequence"/>
</dbReference>
<proteinExistence type="predicted"/>
<dbReference type="SUPFAM" id="SSF81442">
    <property type="entry name" value="Cytochrome c oxidase subunit I-like"/>
    <property type="match status" value="1"/>
</dbReference>
<reference evidence="2 3" key="1">
    <citation type="journal article" date="2015" name="Genome Announc.">
        <title>Genome Assemblies of Three Soil-Associated Devosia species: D. insulae, D. limi, and D. soli.</title>
        <authorList>
            <person name="Hassan Y.I."/>
            <person name="Lepp D."/>
            <person name="Zhou T."/>
        </authorList>
    </citation>
    <scope>NUCLEOTIDE SEQUENCE [LARGE SCALE GENOMIC DNA]</scope>
    <source>
        <strain evidence="2 3">DS-56</strain>
    </source>
</reference>
<gene>
    <name evidence="2" type="ORF">VW23_007290</name>
</gene>
<feature type="transmembrane region" description="Helical" evidence="1">
    <location>
        <begin position="68"/>
        <end position="88"/>
    </location>
</feature>
<dbReference type="AlphaFoldDB" id="A0A1E5XH07"/>
<organism evidence="2 3">
    <name type="scientific">Devosia insulae DS-56</name>
    <dbReference type="NCBI Taxonomy" id="1116389"/>
    <lineage>
        <taxon>Bacteria</taxon>
        <taxon>Pseudomonadati</taxon>
        <taxon>Pseudomonadota</taxon>
        <taxon>Alphaproteobacteria</taxon>
        <taxon>Hyphomicrobiales</taxon>
        <taxon>Devosiaceae</taxon>
        <taxon>Devosia</taxon>
    </lineage>
</organism>